<name>A0A7W3JF04_9MICO</name>
<sequence>MGHLRQTVFERNVPARSVVDHALSTTRQAVYWQDDLGDSPVLPALSAPVRADVAVVGAGFAGLWTALRARQRDPGARVVLIEGRTAGWSASGRGVGFCGTRLAHDGGADAEERATLARVGHENLAAMGAAVAELGLDCQWERTGVVDLAVEPHQIDWLQDAAAAAARAGVPHTLLDRAKLRAEIASPTYEAGLVRPDDVALVHPARLAAGLVRAAGELGVEIFEQTRVTRLTPPGRGTGGDVVLHTTSPAGEAEVRADRVVLGTGAFPPLLRRYRRHTVPVYGYAVATEPLPADLLGAIGWRGRQGLTDLANQAHRYRLTADDRIVFGGYDAVHPYGGRLRRAHENRPGSSRRLAEHLLTTFPQLEGVRLSHRWAVVADTPTRPGPFFGQAAGGRVQHVAGFGGTGAAAAHFAAQVVLDRFDVLDGGPPTERTTLGAVRRVPAPYPPEPVASAGLRAVRRSLDRADHRSGRRDALLRSLDALGLGRDL</sequence>
<keyword evidence="3" id="KW-1185">Reference proteome</keyword>
<dbReference type="InterPro" id="IPR006076">
    <property type="entry name" value="FAD-dep_OxRdtase"/>
</dbReference>
<dbReference type="Pfam" id="PF01266">
    <property type="entry name" value="DAO"/>
    <property type="match status" value="1"/>
</dbReference>
<evidence type="ECO:0000313" key="3">
    <source>
        <dbReference type="Proteomes" id="UP000540568"/>
    </source>
</evidence>
<dbReference type="AlphaFoldDB" id="A0A7W3JF04"/>
<gene>
    <name evidence="2" type="ORF">FHX71_005622</name>
</gene>
<reference evidence="2 3" key="1">
    <citation type="submission" date="2020-07" db="EMBL/GenBank/DDBJ databases">
        <title>Sequencing the genomes of 1000 actinobacteria strains.</title>
        <authorList>
            <person name="Klenk H.-P."/>
        </authorList>
    </citation>
    <scope>NUCLEOTIDE SEQUENCE [LARGE SCALE GENOMIC DNA]</scope>
    <source>
        <strain evidence="2 3">DSM 44121</strain>
    </source>
</reference>
<dbReference type="Gene3D" id="3.30.9.10">
    <property type="entry name" value="D-Amino Acid Oxidase, subunit A, domain 2"/>
    <property type="match status" value="1"/>
</dbReference>
<dbReference type="PANTHER" id="PTHR13847:SF281">
    <property type="entry name" value="FAD DEPENDENT OXIDOREDUCTASE DOMAIN-CONTAINING PROTEIN"/>
    <property type="match status" value="1"/>
</dbReference>
<protein>
    <submittedName>
        <fullName evidence="2">Glycine/D-amino acid oxidase-like deaminating enzyme</fullName>
    </submittedName>
</protein>
<dbReference type="GO" id="GO:0005737">
    <property type="term" value="C:cytoplasm"/>
    <property type="evidence" value="ECO:0007669"/>
    <property type="project" value="TreeGrafter"/>
</dbReference>
<evidence type="ECO:0000259" key="1">
    <source>
        <dbReference type="Pfam" id="PF01266"/>
    </source>
</evidence>
<dbReference type="Gene3D" id="3.50.50.60">
    <property type="entry name" value="FAD/NAD(P)-binding domain"/>
    <property type="match status" value="1"/>
</dbReference>
<comment type="caution">
    <text evidence="2">The sequence shown here is derived from an EMBL/GenBank/DDBJ whole genome shotgun (WGS) entry which is preliminary data.</text>
</comment>
<dbReference type="Proteomes" id="UP000540568">
    <property type="component" value="Unassembled WGS sequence"/>
</dbReference>
<dbReference type="PANTHER" id="PTHR13847">
    <property type="entry name" value="SARCOSINE DEHYDROGENASE-RELATED"/>
    <property type="match status" value="1"/>
</dbReference>
<proteinExistence type="predicted"/>
<organism evidence="2 3">
    <name type="scientific">Promicromonospora sukumoe</name>
    <dbReference type="NCBI Taxonomy" id="88382"/>
    <lineage>
        <taxon>Bacteria</taxon>
        <taxon>Bacillati</taxon>
        <taxon>Actinomycetota</taxon>
        <taxon>Actinomycetes</taxon>
        <taxon>Micrococcales</taxon>
        <taxon>Promicromonosporaceae</taxon>
        <taxon>Promicromonospora</taxon>
    </lineage>
</organism>
<dbReference type="SUPFAM" id="SSF51905">
    <property type="entry name" value="FAD/NAD(P)-binding domain"/>
    <property type="match status" value="1"/>
</dbReference>
<feature type="domain" description="FAD dependent oxidoreductase" evidence="1">
    <location>
        <begin position="52"/>
        <end position="419"/>
    </location>
</feature>
<dbReference type="InterPro" id="IPR036188">
    <property type="entry name" value="FAD/NAD-bd_sf"/>
</dbReference>
<accession>A0A7W3JF04</accession>
<evidence type="ECO:0000313" key="2">
    <source>
        <dbReference type="EMBL" id="MBA8811615.1"/>
    </source>
</evidence>
<dbReference type="RefSeq" id="WP_312877246.1">
    <property type="nucleotide sequence ID" value="NZ_BAAATF010000001.1"/>
</dbReference>
<dbReference type="EMBL" id="JACGWV010000003">
    <property type="protein sequence ID" value="MBA8811615.1"/>
    <property type="molecule type" value="Genomic_DNA"/>
</dbReference>